<dbReference type="InterPro" id="IPR011040">
    <property type="entry name" value="Sialidase"/>
</dbReference>
<gene>
    <name evidence="2" type="ORF">LV89_00967</name>
</gene>
<accession>A0A316EEQ0</accession>
<protein>
    <submittedName>
        <fullName evidence="2">Alpha-L-fucosidase</fullName>
    </submittedName>
</protein>
<evidence type="ECO:0000313" key="2">
    <source>
        <dbReference type="EMBL" id="PWK28188.1"/>
    </source>
</evidence>
<dbReference type="SUPFAM" id="SSF50939">
    <property type="entry name" value="Sialidases"/>
    <property type="match status" value="1"/>
</dbReference>
<dbReference type="RefSeq" id="WP_109741747.1">
    <property type="nucleotide sequence ID" value="NZ_QGGO01000004.1"/>
</dbReference>
<reference evidence="2 3" key="1">
    <citation type="submission" date="2018-05" db="EMBL/GenBank/DDBJ databases">
        <title>Genomic Encyclopedia of Archaeal and Bacterial Type Strains, Phase II (KMG-II): from individual species to whole genera.</title>
        <authorList>
            <person name="Goeker M."/>
        </authorList>
    </citation>
    <scope>NUCLEOTIDE SEQUENCE [LARGE SCALE GENOMIC DNA]</scope>
    <source>
        <strain evidence="2 3">DSM 22214</strain>
    </source>
</reference>
<name>A0A316EEQ0_9BACT</name>
<sequence>MRYLKFSLILVFVVLCSNGFSQYKLVRDGFINDNAEEKACHASTIVELSKSRLMAAWFAGEYESNPKVCIWVSTFEKNVWKKPQKVADGIFEGKQYACWNPVLFKNKQGKLFLFYKVGVNPREWWGMMKTSLNDGKTWSKAEKLPNDMLGSIRNKSIQLSSGEVLHPSSTESVKGEIWKSHLEISDSNVKNWQKIEIDCGEFGVIQPSILVHKGEILQMLLRSKQNKIIQSWSIDKGKTWGRLTPTNLPNPNSGIDAVTLKDGSFILIYNPLIAGKEWSNGRNILKVAHSKDGINWTDIYELENEKQGEFSYPAVIQTSDGLIHITYTFDRKKIKHVVLKTK</sequence>
<feature type="domain" description="Sialidase" evidence="1">
    <location>
        <begin position="52"/>
        <end position="325"/>
    </location>
</feature>
<proteinExistence type="predicted"/>
<dbReference type="CDD" id="cd15482">
    <property type="entry name" value="Sialidase_non-viral"/>
    <property type="match status" value="1"/>
</dbReference>
<comment type="caution">
    <text evidence="2">The sequence shown here is derived from an EMBL/GenBank/DDBJ whole genome shotgun (WGS) entry which is preliminary data.</text>
</comment>
<dbReference type="Pfam" id="PF13088">
    <property type="entry name" value="BNR_2"/>
    <property type="match status" value="1"/>
</dbReference>
<keyword evidence="3" id="KW-1185">Reference proteome</keyword>
<dbReference type="PANTHER" id="PTHR43752">
    <property type="entry name" value="BNR/ASP-BOX REPEAT FAMILY PROTEIN"/>
    <property type="match status" value="1"/>
</dbReference>
<dbReference type="OrthoDB" id="41724at2"/>
<dbReference type="AlphaFoldDB" id="A0A316EEQ0"/>
<dbReference type="Proteomes" id="UP000245489">
    <property type="component" value="Unassembled WGS sequence"/>
</dbReference>
<organism evidence="2 3">
    <name type="scientific">Arcicella aurantiaca</name>
    <dbReference type="NCBI Taxonomy" id="591202"/>
    <lineage>
        <taxon>Bacteria</taxon>
        <taxon>Pseudomonadati</taxon>
        <taxon>Bacteroidota</taxon>
        <taxon>Cytophagia</taxon>
        <taxon>Cytophagales</taxon>
        <taxon>Flectobacillaceae</taxon>
        <taxon>Arcicella</taxon>
    </lineage>
</organism>
<dbReference type="EMBL" id="QGGO01000004">
    <property type="protein sequence ID" value="PWK28188.1"/>
    <property type="molecule type" value="Genomic_DNA"/>
</dbReference>
<dbReference type="Gene3D" id="2.120.10.10">
    <property type="match status" value="1"/>
</dbReference>
<dbReference type="InterPro" id="IPR036278">
    <property type="entry name" value="Sialidase_sf"/>
</dbReference>
<dbReference type="PANTHER" id="PTHR43752:SF2">
    <property type="entry name" value="BNR_ASP-BOX REPEAT FAMILY PROTEIN"/>
    <property type="match status" value="1"/>
</dbReference>
<evidence type="ECO:0000313" key="3">
    <source>
        <dbReference type="Proteomes" id="UP000245489"/>
    </source>
</evidence>
<evidence type="ECO:0000259" key="1">
    <source>
        <dbReference type="Pfam" id="PF13088"/>
    </source>
</evidence>